<dbReference type="InterPro" id="IPR049142">
    <property type="entry name" value="MS_channel_1st"/>
</dbReference>
<dbReference type="STRING" id="314344.AL013_08345"/>
<evidence type="ECO:0000313" key="12">
    <source>
        <dbReference type="Proteomes" id="UP000005297"/>
    </source>
</evidence>
<comment type="subunit">
    <text evidence="7">Homoheptamer.</text>
</comment>
<comment type="subcellular location">
    <subcellularLocation>
        <location evidence="7">Cell inner membrane</location>
        <topology evidence="7">Multi-pass membrane protein</topology>
    </subcellularLocation>
    <subcellularLocation>
        <location evidence="1">Cell membrane</location>
        <topology evidence="1">Multi-pass membrane protein</topology>
    </subcellularLocation>
</comment>
<protein>
    <recommendedName>
        <fullName evidence="7">Small-conductance mechanosensitive channel</fullName>
    </recommendedName>
</protein>
<dbReference type="Gene3D" id="3.30.70.100">
    <property type="match status" value="1"/>
</dbReference>
<comment type="caution">
    <text evidence="11">The sequence shown here is derived from an EMBL/GenBank/DDBJ whole genome shotgun (WGS) entry which is preliminary data.</text>
</comment>
<feature type="domain" description="Mechanosensitive ion channel transmembrane helices 2/3" evidence="10">
    <location>
        <begin position="63"/>
        <end position="103"/>
    </location>
</feature>
<feature type="transmembrane region" description="Helical" evidence="7">
    <location>
        <begin position="54"/>
        <end position="77"/>
    </location>
</feature>
<dbReference type="eggNOG" id="COG3264">
    <property type="taxonomic scope" value="Bacteria"/>
</dbReference>
<dbReference type="SUPFAM" id="SSF82861">
    <property type="entry name" value="Mechanosensitive channel protein MscS (YggB), transmembrane region"/>
    <property type="match status" value="1"/>
</dbReference>
<gene>
    <name evidence="11" type="ORF">SPV1_12255</name>
</gene>
<keyword evidence="12" id="KW-1185">Reference proteome</keyword>
<evidence type="ECO:0000256" key="3">
    <source>
        <dbReference type="ARBA" id="ARBA00022475"/>
    </source>
</evidence>
<keyword evidence="3" id="KW-1003">Cell membrane</keyword>
<dbReference type="Pfam" id="PF21088">
    <property type="entry name" value="MS_channel_1st"/>
    <property type="match status" value="1"/>
</dbReference>
<dbReference type="InterPro" id="IPR045275">
    <property type="entry name" value="MscS_archaea/bacteria_type"/>
</dbReference>
<dbReference type="HOGENOM" id="CLU_037945_1_1_0"/>
<evidence type="ECO:0000313" key="11">
    <source>
        <dbReference type="EMBL" id="EAU53403.1"/>
    </source>
</evidence>
<evidence type="ECO:0000256" key="5">
    <source>
        <dbReference type="ARBA" id="ARBA00022989"/>
    </source>
</evidence>
<feature type="domain" description="Mechanosensitive ion channel MscS C-terminal" evidence="9">
    <location>
        <begin position="177"/>
        <end position="259"/>
    </location>
</feature>
<evidence type="ECO:0000256" key="7">
    <source>
        <dbReference type="RuleBase" id="RU369025"/>
    </source>
</evidence>
<dbReference type="InterPro" id="IPR011014">
    <property type="entry name" value="MscS_channel_TM-2"/>
</dbReference>
<dbReference type="InParanoid" id="Q0EVV3"/>
<keyword evidence="6 7" id="KW-0472">Membrane</keyword>
<dbReference type="PANTHER" id="PTHR30221:SF1">
    <property type="entry name" value="SMALL-CONDUCTANCE MECHANOSENSITIVE CHANNEL"/>
    <property type="match status" value="1"/>
</dbReference>
<evidence type="ECO:0000256" key="2">
    <source>
        <dbReference type="ARBA" id="ARBA00008017"/>
    </source>
</evidence>
<dbReference type="InterPro" id="IPR011066">
    <property type="entry name" value="MscS_channel_C_sf"/>
</dbReference>
<accession>Q0EVV3</accession>
<dbReference type="Gene3D" id="2.30.30.60">
    <property type="match status" value="1"/>
</dbReference>
<keyword evidence="7" id="KW-0406">Ion transport</keyword>
<feature type="transmembrane region" description="Helical" evidence="7">
    <location>
        <begin position="83"/>
        <end position="102"/>
    </location>
</feature>
<dbReference type="InterPro" id="IPR023408">
    <property type="entry name" value="MscS_beta-dom_sf"/>
</dbReference>
<dbReference type="InterPro" id="IPR008910">
    <property type="entry name" value="MSC_TM_helix"/>
</dbReference>
<dbReference type="InterPro" id="IPR006685">
    <property type="entry name" value="MscS_channel_2nd"/>
</dbReference>
<dbReference type="FunCoup" id="Q0EVV3">
    <property type="interactions" value="235"/>
</dbReference>
<keyword evidence="7" id="KW-0997">Cell inner membrane</keyword>
<dbReference type="SUPFAM" id="SSF50182">
    <property type="entry name" value="Sm-like ribonucleoproteins"/>
    <property type="match status" value="1"/>
</dbReference>
<proteinExistence type="inferred from homology"/>
<dbReference type="SUPFAM" id="SSF82689">
    <property type="entry name" value="Mechanosensitive channel protein MscS (YggB), C-terminal domain"/>
    <property type="match status" value="1"/>
</dbReference>
<evidence type="ECO:0000259" key="10">
    <source>
        <dbReference type="Pfam" id="PF21088"/>
    </source>
</evidence>
<dbReference type="Pfam" id="PF21082">
    <property type="entry name" value="MS_channel_3rd"/>
    <property type="match status" value="1"/>
</dbReference>
<dbReference type="EMBL" id="AATS01000025">
    <property type="protein sequence ID" value="EAU53403.1"/>
    <property type="molecule type" value="Genomic_DNA"/>
</dbReference>
<reference evidence="11 12" key="1">
    <citation type="submission" date="2006-09" db="EMBL/GenBank/DDBJ databases">
        <authorList>
            <person name="Emerson D."/>
            <person name="Ferriera S."/>
            <person name="Johnson J."/>
            <person name="Kravitz S."/>
            <person name="Halpern A."/>
            <person name="Remington K."/>
            <person name="Beeson K."/>
            <person name="Tran B."/>
            <person name="Rogers Y.-H."/>
            <person name="Friedman R."/>
            <person name="Venter J.C."/>
        </authorList>
    </citation>
    <scope>NUCLEOTIDE SEQUENCE [LARGE SCALE GENOMIC DNA]</scope>
    <source>
        <strain evidence="11 12">PV-1</strain>
    </source>
</reference>
<sequence length="272" mass="29527">MPDSFNFQELLDGYAIPWAINIAMALAIFFIGRKIARILLHLVDKMLNKAGMDAMLVGFVHSILNALLLLLIIIAALDQLGVNTTSFIALIGAAGLAVGLALQGSLQNFASGVLLIIFHPFRVGHFIEAGGVSGVVEEIGIFSTRMKTGDNREIIVPNGAIYGGNITNNSARTTRRIDMVFGIGYDADIKKAKEIMQSILEADERVLKDPAPLIAVAELADSSVNFVVRPWVNSSDYWAVKFDVTEKVKLAFDDAGISIPFPQMDVHINKSE</sequence>
<dbReference type="AlphaFoldDB" id="Q0EVV3"/>
<dbReference type="OrthoDB" id="9809206at2"/>
<evidence type="ECO:0000259" key="8">
    <source>
        <dbReference type="Pfam" id="PF00924"/>
    </source>
</evidence>
<dbReference type="Proteomes" id="UP000005297">
    <property type="component" value="Unassembled WGS sequence"/>
</dbReference>
<comment type="similarity">
    <text evidence="2 7">Belongs to the MscS (TC 1.A.23) family.</text>
</comment>
<dbReference type="PANTHER" id="PTHR30221">
    <property type="entry name" value="SMALL-CONDUCTANCE MECHANOSENSITIVE CHANNEL"/>
    <property type="match status" value="1"/>
</dbReference>
<keyword evidence="7" id="KW-0813">Transport</keyword>
<name>Q0EVV3_9PROT</name>
<feature type="domain" description="Mechanosensitive ion channel MscS" evidence="8">
    <location>
        <begin position="105"/>
        <end position="170"/>
    </location>
</feature>
<comment type="caution">
    <text evidence="7">Lacks conserved residue(s) required for the propagation of feature annotation.</text>
</comment>
<dbReference type="GO" id="GO:0005886">
    <property type="term" value="C:plasma membrane"/>
    <property type="evidence" value="ECO:0007669"/>
    <property type="project" value="UniProtKB-SubCell"/>
</dbReference>
<dbReference type="Gene3D" id="1.10.287.1260">
    <property type="match status" value="1"/>
</dbReference>
<keyword evidence="7" id="KW-0407">Ion channel</keyword>
<evidence type="ECO:0000256" key="4">
    <source>
        <dbReference type="ARBA" id="ARBA00022692"/>
    </source>
</evidence>
<organism evidence="11 12">
    <name type="scientific">Mariprofundus ferrooxydans PV-1</name>
    <dbReference type="NCBI Taxonomy" id="314345"/>
    <lineage>
        <taxon>Bacteria</taxon>
        <taxon>Pseudomonadati</taxon>
        <taxon>Pseudomonadota</taxon>
        <taxon>Candidatius Mariprofundia</taxon>
        <taxon>Mariprofundales</taxon>
        <taxon>Mariprofundaceae</taxon>
        <taxon>Mariprofundus</taxon>
    </lineage>
</organism>
<feature type="transmembrane region" description="Helical" evidence="7">
    <location>
        <begin position="15"/>
        <end position="33"/>
    </location>
</feature>
<dbReference type="InterPro" id="IPR010920">
    <property type="entry name" value="LSM_dom_sf"/>
</dbReference>
<dbReference type="InterPro" id="IPR049278">
    <property type="entry name" value="MS_channel_C"/>
</dbReference>
<comment type="function">
    <text evidence="7">Mechanosensitive channel that participates in the regulation of osmotic pressure changes within the cell, opening in response to stretch forces in the membrane lipid bilayer, without the need for other proteins. Contributes to normal resistance to hypoosmotic shock. Forms an ion channel of 1.0 nanosiemens conductance with a slight preference for anions.</text>
</comment>
<dbReference type="RefSeq" id="WP_009849965.1">
    <property type="nucleotide sequence ID" value="NZ_DS022294.1"/>
</dbReference>
<evidence type="ECO:0000259" key="9">
    <source>
        <dbReference type="Pfam" id="PF21082"/>
    </source>
</evidence>
<evidence type="ECO:0000256" key="6">
    <source>
        <dbReference type="ARBA" id="ARBA00023136"/>
    </source>
</evidence>
<dbReference type="GO" id="GO:0008381">
    <property type="term" value="F:mechanosensitive monoatomic ion channel activity"/>
    <property type="evidence" value="ECO:0007669"/>
    <property type="project" value="InterPro"/>
</dbReference>
<dbReference type="Pfam" id="PF05552">
    <property type="entry name" value="MS_channel_1st_1"/>
    <property type="match status" value="1"/>
</dbReference>
<keyword evidence="5 7" id="KW-1133">Transmembrane helix</keyword>
<dbReference type="Pfam" id="PF00924">
    <property type="entry name" value="MS_channel_2nd"/>
    <property type="match status" value="1"/>
</dbReference>
<evidence type="ECO:0000256" key="1">
    <source>
        <dbReference type="ARBA" id="ARBA00004651"/>
    </source>
</evidence>
<keyword evidence="4 7" id="KW-0812">Transmembrane</keyword>